<comment type="caution">
    <text evidence="1">The sequence shown here is derived from an EMBL/GenBank/DDBJ whole genome shotgun (WGS) entry which is preliminary data.</text>
</comment>
<protein>
    <submittedName>
        <fullName evidence="1">Uncharacterized protein</fullName>
    </submittedName>
</protein>
<reference evidence="1" key="2">
    <citation type="submission" date="2020-09" db="EMBL/GenBank/DDBJ databases">
        <authorList>
            <person name="Sun Q."/>
            <person name="Ohkuma M."/>
        </authorList>
    </citation>
    <scope>NUCLEOTIDE SEQUENCE</scope>
    <source>
        <strain evidence="1">JCM 4988</strain>
    </source>
</reference>
<sequence>MRTIFLDLRFGRRSWGVVAEHEDVVRLRGWSALVAGVGAEDQRGREPLGIAFGEMRLKAQSGYFAE</sequence>
<dbReference type="EMBL" id="BMWG01000019">
    <property type="protein sequence ID" value="GGZ49947.1"/>
    <property type="molecule type" value="Genomic_DNA"/>
</dbReference>
<evidence type="ECO:0000313" key="1">
    <source>
        <dbReference type="EMBL" id="GGZ49947.1"/>
    </source>
</evidence>
<dbReference type="Proteomes" id="UP000630936">
    <property type="component" value="Unassembled WGS sequence"/>
</dbReference>
<accession>A0A918V0C3</accession>
<name>A0A918V0C3_9ACTN</name>
<dbReference type="AlphaFoldDB" id="A0A918V0C3"/>
<evidence type="ECO:0000313" key="2">
    <source>
        <dbReference type="Proteomes" id="UP000630936"/>
    </source>
</evidence>
<reference evidence="1" key="1">
    <citation type="journal article" date="2014" name="Int. J. Syst. Evol. Microbiol.">
        <title>Complete genome sequence of Corynebacterium casei LMG S-19264T (=DSM 44701T), isolated from a smear-ripened cheese.</title>
        <authorList>
            <consortium name="US DOE Joint Genome Institute (JGI-PGF)"/>
            <person name="Walter F."/>
            <person name="Albersmeier A."/>
            <person name="Kalinowski J."/>
            <person name="Ruckert C."/>
        </authorList>
    </citation>
    <scope>NUCLEOTIDE SEQUENCE</scope>
    <source>
        <strain evidence="1">JCM 4988</strain>
    </source>
</reference>
<proteinExistence type="predicted"/>
<gene>
    <name evidence="1" type="ORF">GCM10010387_50310</name>
</gene>
<organism evidence="1 2">
    <name type="scientific">Streptomyces inusitatus</name>
    <dbReference type="NCBI Taxonomy" id="68221"/>
    <lineage>
        <taxon>Bacteria</taxon>
        <taxon>Bacillati</taxon>
        <taxon>Actinomycetota</taxon>
        <taxon>Actinomycetes</taxon>
        <taxon>Kitasatosporales</taxon>
        <taxon>Streptomycetaceae</taxon>
        <taxon>Streptomyces</taxon>
    </lineage>
</organism>
<keyword evidence="2" id="KW-1185">Reference proteome</keyword>